<dbReference type="Proteomes" id="UP000625711">
    <property type="component" value="Unassembled WGS sequence"/>
</dbReference>
<keyword evidence="2" id="KW-1185">Reference proteome</keyword>
<protein>
    <submittedName>
        <fullName evidence="1">Uncharacterized protein</fullName>
    </submittedName>
</protein>
<sequence>MPSEKLKKKVRWFEFAWTRSHIPAARPHSSPTLQPPPFYLQRADRHSVRLAVNSVSCTNPILINIHRKHLKKSIQLQWYPVPGQQ</sequence>
<reference evidence="1" key="1">
    <citation type="submission" date="2020-08" db="EMBL/GenBank/DDBJ databases">
        <title>Genome sequencing and assembly of the red palm weevil Rhynchophorus ferrugineus.</title>
        <authorList>
            <person name="Dias G.B."/>
            <person name="Bergman C.M."/>
            <person name="Manee M."/>
        </authorList>
    </citation>
    <scope>NUCLEOTIDE SEQUENCE</scope>
    <source>
        <strain evidence="1">AA-2017</strain>
        <tissue evidence="1">Whole larva</tissue>
    </source>
</reference>
<dbReference type="AlphaFoldDB" id="A0A834M5G8"/>
<dbReference type="EMBL" id="JAACXV010014009">
    <property type="protein sequence ID" value="KAF7271168.1"/>
    <property type="molecule type" value="Genomic_DNA"/>
</dbReference>
<comment type="caution">
    <text evidence="1">The sequence shown here is derived from an EMBL/GenBank/DDBJ whole genome shotgun (WGS) entry which is preliminary data.</text>
</comment>
<evidence type="ECO:0000313" key="1">
    <source>
        <dbReference type="EMBL" id="KAF7271168.1"/>
    </source>
</evidence>
<name>A0A834M5G8_RHYFE</name>
<proteinExistence type="predicted"/>
<gene>
    <name evidence="1" type="ORF">GWI33_015936</name>
</gene>
<evidence type="ECO:0000313" key="2">
    <source>
        <dbReference type="Proteomes" id="UP000625711"/>
    </source>
</evidence>
<accession>A0A834M5G8</accession>
<organism evidence="1 2">
    <name type="scientific">Rhynchophorus ferrugineus</name>
    <name type="common">Red palm weevil</name>
    <name type="synonym">Curculio ferrugineus</name>
    <dbReference type="NCBI Taxonomy" id="354439"/>
    <lineage>
        <taxon>Eukaryota</taxon>
        <taxon>Metazoa</taxon>
        <taxon>Ecdysozoa</taxon>
        <taxon>Arthropoda</taxon>
        <taxon>Hexapoda</taxon>
        <taxon>Insecta</taxon>
        <taxon>Pterygota</taxon>
        <taxon>Neoptera</taxon>
        <taxon>Endopterygota</taxon>
        <taxon>Coleoptera</taxon>
        <taxon>Polyphaga</taxon>
        <taxon>Cucujiformia</taxon>
        <taxon>Curculionidae</taxon>
        <taxon>Dryophthorinae</taxon>
        <taxon>Rhynchophorus</taxon>
    </lineage>
</organism>